<evidence type="ECO:0000256" key="1">
    <source>
        <dbReference type="SAM" id="Phobius"/>
    </source>
</evidence>
<keyword evidence="1" id="KW-0472">Membrane</keyword>
<dbReference type="EMBL" id="BAAADV010000003">
    <property type="protein sequence ID" value="GAA0672046.1"/>
    <property type="molecule type" value="Genomic_DNA"/>
</dbReference>
<comment type="caution">
    <text evidence="2">The sequence shown here is derived from an EMBL/GenBank/DDBJ whole genome shotgun (WGS) entry which is preliminary data.</text>
</comment>
<feature type="transmembrane region" description="Helical" evidence="1">
    <location>
        <begin position="49"/>
        <end position="67"/>
    </location>
</feature>
<organism evidence="2 3">
    <name type="scientific">Natronoarchaeum mannanilyticum</name>
    <dbReference type="NCBI Taxonomy" id="926360"/>
    <lineage>
        <taxon>Archaea</taxon>
        <taxon>Methanobacteriati</taxon>
        <taxon>Methanobacteriota</taxon>
        <taxon>Stenosarchaea group</taxon>
        <taxon>Halobacteria</taxon>
        <taxon>Halobacteriales</taxon>
        <taxon>Natronoarchaeaceae</taxon>
    </lineage>
</organism>
<name>A0AAV3T8Z6_9EURY</name>
<evidence type="ECO:0000313" key="2">
    <source>
        <dbReference type="EMBL" id="GAA0672046.1"/>
    </source>
</evidence>
<keyword evidence="1" id="KW-1133">Transmembrane helix</keyword>
<dbReference type="AlphaFoldDB" id="A0AAV3T8Z6"/>
<accession>A0AAV3T8Z6</accession>
<gene>
    <name evidence="2" type="ORF">GCM10009020_18320</name>
</gene>
<evidence type="ECO:0000313" key="3">
    <source>
        <dbReference type="Proteomes" id="UP001500420"/>
    </source>
</evidence>
<reference evidence="2 3" key="1">
    <citation type="journal article" date="2019" name="Int. J. Syst. Evol. Microbiol.">
        <title>The Global Catalogue of Microorganisms (GCM) 10K type strain sequencing project: providing services to taxonomists for standard genome sequencing and annotation.</title>
        <authorList>
            <consortium name="The Broad Institute Genomics Platform"/>
            <consortium name="The Broad Institute Genome Sequencing Center for Infectious Disease"/>
            <person name="Wu L."/>
            <person name="Ma J."/>
        </authorList>
    </citation>
    <scope>NUCLEOTIDE SEQUENCE [LARGE SCALE GENOMIC DNA]</scope>
    <source>
        <strain evidence="2 3">JCM 16328</strain>
    </source>
</reference>
<feature type="transmembrane region" description="Helical" evidence="1">
    <location>
        <begin position="21"/>
        <end position="43"/>
    </location>
</feature>
<dbReference type="RefSeq" id="WP_343773689.1">
    <property type="nucleotide sequence ID" value="NZ_BAAADV010000003.1"/>
</dbReference>
<dbReference type="Proteomes" id="UP001500420">
    <property type="component" value="Unassembled WGS sequence"/>
</dbReference>
<protein>
    <submittedName>
        <fullName evidence="2">Uncharacterized protein</fullName>
    </submittedName>
</protein>
<sequence length="75" mass="7927">MLERAPETFRSVDRYLREHALAYAATLFVVTALVWAITGTALGDAPGTAAIEGVAFGVTFAAVTLVGRRVISTSE</sequence>
<proteinExistence type="predicted"/>
<keyword evidence="3" id="KW-1185">Reference proteome</keyword>
<keyword evidence="1" id="KW-0812">Transmembrane</keyword>